<dbReference type="Ensembl" id="ENSSMRT00000024820.1">
    <property type="protein sequence ID" value="ENSSMRP00000021178.1"/>
    <property type="gene ID" value="ENSSMRG00000016478.1"/>
</dbReference>
<dbReference type="AlphaFoldDB" id="A0A8D0DSQ2"/>
<organism evidence="1 2">
    <name type="scientific">Salvator merianae</name>
    <name type="common">Argentine black and white tegu</name>
    <name type="synonym">Tupinambis merianae</name>
    <dbReference type="NCBI Taxonomy" id="96440"/>
    <lineage>
        <taxon>Eukaryota</taxon>
        <taxon>Metazoa</taxon>
        <taxon>Chordata</taxon>
        <taxon>Craniata</taxon>
        <taxon>Vertebrata</taxon>
        <taxon>Euteleostomi</taxon>
        <taxon>Lepidosauria</taxon>
        <taxon>Squamata</taxon>
        <taxon>Bifurcata</taxon>
        <taxon>Unidentata</taxon>
        <taxon>Episquamata</taxon>
        <taxon>Laterata</taxon>
        <taxon>Teiioidea</taxon>
        <taxon>Teiidae</taxon>
        <taxon>Salvator</taxon>
    </lineage>
</organism>
<evidence type="ECO:0000313" key="1">
    <source>
        <dbReference type="Ensembl" id="ENSSMRP00000021178.1"/>
    </source>
</evidence>
<reference evidence="1" key="2">
    <citation type="submission" date="2025-09" db="UniProtKB">
        <authorList>
            <consortium name="Ensembl"/>
        </authorList>
    </citation>
    <scope>IDENTIFICATION</scope>
</reference>
<sequence>MSNGPIHLRPPSISLSTPWDIIITFESFNLKANIFRALRDIPNLQYNKSPIIILQDIASDTLKQRRSYKNITDALMKTQLFIVNKQPIHKGTRKTN</sequence>
<dbReference type="GeneTree" id="ENSGT00960000192120"/>
<name>A0A8D0DSQ2_SALMN</name>
<reference evidence="1" key="1">
    <citation type="submission" date="2025-08" db="UniProtKB">
        <authorList>
            <consortium name="Ensembl"/>
        </authorList>
    </citation>
    <scope>IDENTIFICATION</scope>
</reference>
<proteinExistence type="predicted"/>
<accession>A0A8D0DSQ2</accession>
<evidence type="ECO:0000313" key="2">
    <source>
        <dbReference type="Proteomes" id="UP000694421"/>
    </source>
</evidence>
<dbReference type="Proteomes" id="UP000694421">
    <property type="component" value="Unplaced"/>
</dbReference>
<protein>
    <submittedName>
        <fullName evidence="1">Uncharacterized protein</fullName>
    </submittedName>
</protein>
<keyword evidence="2" id="KW-1185">Reference proteome</keyword>